<dbReference type="Pfam" id="PF00116">
    <property type="entry name" value="COX2"/>
    <property type="match status" value="1"/>
</dbReference>
<comment type="function">
    <text evidence="13 16">Subunits I and II form the functional core of the enzyme complex. Electrons originating in cytochrome c are transferred via heme a and Cu(A) to the binuclear center formed by heme a3 and Cu(B).</text>
</comment>
<dbReference type="EMBL" id="JACIJR010000001">
    <property type="protein sequence ID" value="MBB5728125.1"/>
    <property type="molecule type" value="Genomic_DNA"/>
</dbReference>
<feature type="compositionally biased region" description="Low complexity" evidence="17">
    <location>
        <begin position="359"/>
        <end position="386"/>
    </location>
</feature>
<keyword evidence="19" id="KW-0732">Signal</keyword>
<evidence type="ECO:0000256" key="1">
    <source>
        <dbReference type="ARBA" id="ARBA00001971"/>
    </source>
</evidence>
<evidence type="ECO:0000259" key="20">
    <source>
        <dbReference type="PROSITE" id="PS50857"/>
    </source>
</evidence>
<feature type="region of interest" description="Disordered" evidence="17">
    <location>
        <begin position="354"/>
        <end position="418"/>
    </location>
</feature>
<keyword evidence="8" id="KW-1278">Translocase</keyword>
<protein>
    <recommendedName>
        <fullName evidence="16">Cytochrome c oxidase subunit 2</fullName>
        <ecNumber evidence="16">7.1.1.9</ecNumber>
    </recommendedName>
</protein>
<evidence type="ECO:0000256" key="16">
    <source>
        <dbReference type="RuleBase" id="RU004024"/>
    </source>
</evidence>
<comment type="similarity">
    <text evidence="3 15">Belongs to the cytochrome c oxidase subunit 2 family.</text>
</comment>
<dbReference type="PRINTS" id="PR01166">
    <property type="entry name" value="CYCOXIDASEII"/>
</dbReference>
<accession>A0A7W9BQG8</accession>
<dbReference type="InterPro" id="IPR008972">
    <property type="entry name" value="Cupredoxin"/>
</dbReference>
<dbReference type="Gene3D" id="1.10.287.90">
    <property type="match status" value="1"/>
</dbReference>
<dbReference type="GO" id="GO:0016491">
    <property type="term" value="F:oxidoreductase activity"/>
    <property type="evidence" value="ECO:0007669"/>
    <property type="project" value="InterPro"/>
</dbReference>
<evidence type="ECO:0000256" key="6">
    <source>
        <dbReference type="ARBA" id="ARBA00022692"/>
    </source>
</evidence>
<evidence type="ECO:0000256" key="15">
    <source>
        <dbReference type="RuleBase" id="RU000456"/>
    </source>
</evidence>
<evidence type="ECO:0000256" key="2">
    <source>
        <dbReference type="ARBA" id="ARBA00004141"/>
    </source>
</evidence>
<keyword evidence="7 16" id="KW-0479">Metal-binding</keyword>
<feature type="domain" description="Cytochrome oxidase subunit II transmembrane region profile" evidence="21">
    <location>
        <begin position="109"/>
        <end position="205"/>
    </location>
</feature>
<dbReference type="PANTHER" id="PTHR22888:SF9">
    <property type="entry name" value="CYTOCHROME C OXIDASE SUBUNIT 2"/>
    <property type="match status" value="1"/>
</dbReference>
<evidence type="ECO:0000256" key="3">
    <source>
        <dbReference type="ARBA" id="ARBA00007866"/>
    </source>
</evidence>
<reference evidence="22 23" key="1">
    <citation type="submission" date="2020-08" db="EMBL/GenBank/DDBJ databases">
        <title>Genomic Encyclopedia of Type Strains, Phase IV (KMG-IV): sequencing the most valuable type-strain genomes for metagenomic binning, comparative biology and taxonomic classification.</title>
        <authorList>
            <person name="Goeker M."/>
        </authorList>
    </citation>
    <scope>NUCLEOTIDE SEQUENCE [LARGE SCALE GENOMIC DNA]</scope>
    <source>
        <strain evidence="22 23">DSM 103336</strain>
    </source>
</reference>
<keyword evidence="5 15" id="KW-0679">Respiratory chain</keyword>
<keyword evidence="10 18" id="KW-1133">Transmembrane helix</keyword>
<evidence type="ECO:0000256" key="13">
    <source>
        <dbReference type="ARBA" id="ARBA00024688"/>
    </source>
</evidence>
<dbReference type="CDD" id="cd13912">
    <property type="entry name" value="CcO_II_C"/>
    <property type="match status" value="1"/>
</dbReference>
<keyword evidence="23" id="KW-1185">Reference proteome</keyword>
<dbReference type="InterPro" id="IPR036257">
    <property type="entry name" value="Cyt_c_oxidase_su2_TM_sf"/>
</dbReference>
<feature type="transmembrane region" description="Helical" evidence="18">
    <location>
        <begin position="134"/>
        <end position="156"/>
    </location>
</feature>
<dbReference type="AlphaFoldDB" id="A0A7W9BQG8"/>
<sequence length="418" mass="43007">MNGFKTMIATLAVVLSSTLALAQTAAPPSAVANPAAAQTVAPTGAPAPAIVNDAAQGTPTVAATAPLPPKGVGVDPVAPAIGQASANVPSSNDPAAAAIPQALPTPGIGLPDGRAGLQDQVTEVGQDAAWMHDIVLMPVITIITLFVLVLLIWVVFRYRRAANPTPSRTSHNTLLEVVWTLAPVAILLVIAVPSIRLLAKQYSPPPADLTVKVIGNQWYWTYQYPDNGDFELVSNMLKEPDKVTAGQRARTQADGPRLLAVDERMVVPAGAVVKLIVTSADVIHSFAVPAFWTKMDAVPGRLNETWFKVDRPGVYYGQCSELCGARHAFMPIAVEVVPRAQFAAWVASKGGTMPGAGGAANPDATSPASPATAAVPTPAADAAIAGRGAGGSDKTIDATVTAQPVAQGATDNEGSQAK</sequence>
<name>A0A7W9BQG8_9SPHN</name>
<keyword evidence="11 16" id="KW-0186">Copper</keyword>
<evidence type="ECO:0000256" key="4">
    <source>
        <dbReference type="ARBA" id="ARBA00022448"/>
    </source>
</evidence>
<evidence type="ECO:0000256" key="11">
    <source>
        <dbReference type="ARBA" id="ARBA00023008"/>
    </source>
</evidence>
<evidence type="ECO:0000313" key="23">
    <source>
        <dbReference type="Proteomes" id="UP000546701"/>
    </source>
</evidence>
<dbReference type="Proteomes" id="UP000546701">
    <property type="component" value="Unassembled WGS sequence"/>
</dbReference>
<dbReference type="FunFam" id="2.60.40.420:FF:000001">
    <property type="entry name" value="Cytochrome c oxidase subunit 2"/>
    <property type="match status" value="1"/>
</dbReference>
<dbReference type="GO" id="GO:0004129">
    <property type="term" value="F:cytochrome-c oxidase activity"/>
    <property type="evidence" value="ECO:0007669"/>
    <property type="project" value="UniProtKB-EC"/>
</dbReference>
<comment type="subcellular location">
    <subcellularLocation>
        <location evidence="15">Cell membrane</location>
        <topology evidence="15">Multi-pass membrane protein</topology>
    </subcellularLocation>
    <subcellularLocation>
        <location evidence="2">Membrane</location>
        <topology evidence="2">Multi-pass membrane protein</topology>
    </subcellularLocation>
</comment>
<dbReference type="RefSeq" id="WP_229673738.1">
    <property type="nucleotide sequence ID" value="NZ_BMJP01000001.1"/>
</dbReference>
<keyword evidence="9 15" id="KW-0249">Electron transport</keyword>
<dbReference type="EC" id="7.1.1.9" evidence="16"/>
<evidence type="ECO:0000256" key="14">
    <source>
        <dbReference type="ARBA" id="ARBA00047816"/>
    </source>
</evidence>
<evidence type="ECO:0000256" key="17">
    <source>
        <dbReference type="SAM" id="MobiDB-lite"/>
    </source>
</evidence>
<evidence type="ECO:0000256" key="9">
    <source>
        <dbReference type="ARBA" id="ARBA00022982"/>
    </source>
</evidence>
<evidence type="ECO:0000256" key="7">
    <source>
        <dbReference type="ARBA" id="ARBA00022723"/>
    </source>
</evidence>
<keyword evidence="6 15" id="KW-0812">Transmembrane</keyword>
<feature type="domain" description="Cytochrome oxidase subunit II copper A binding" evidence="20">
    <location>
        <begin position="206"/>
        <end position="348"/>
    </location>
</feature>
<comment type="cofactor">
    <cofactor evidence="16">
        <name>Cu cation</name>
        <dbReference type="ChEBI" id="CHEBI:23378"/>
    </cofactor>
    <text evidence="16">Binds a copper A center.</text>
</comment>
<proteinExistence type="inferred from homology"/>
<dbReference type="InterPro" id="IPR014222">
    <property type="entry name" value="Cyt_c_oxidase_su2"/>
</dbReference>
<dbReference type="GO" id="GO:0005507">
    <property type="term" value="F:copper ion binding"/>
    <property type="evidence" value="ECO:0007669"/>
    <property type="project" value="InterPro"/>
</dbReference>
<dbReference type="InterPro" id="IPR034210">
    <property type="entry name" value="CcO_II_C"/>
</dbReference>
<dbReference type="GO" id="GO:0042773">
    <property type="term" value="P:ATP synthesis coupled electron transport"/>
    <property type="evidence" value="ECO:0007669"/>
    <property type="project" value="TreeGrafter"/>
</dbReference>
<dbReference type="PROSITE" id="PS00078">
    <property type="entry name" value="COX2"/>
    <property type="match status" value="1"/>
</dbReference>
<dbReference type="SUPFAM" id="SSF49503">
    <property type="entry name" value="Cupredoxins"/>
    <property type="match status" value="1"/>
</dbReference>
<evidence type="ECO:0000256" key="5">
    <source>
        <dbReference type="ARBA" id="ARBA00022660"/>
    </source>
</evidence>
<comment type="cofactor">
    <cofactor evidence="1">
        <name>heme</name>
        <dbReference type="ChEBI" id="CHEBI:30413"/>
    </cofactor>
</comment>
<comment type="caution">
    <text evidence="22">The sequence shown here is derived from an EMBL/GenBank/DDBJ whole genome shotgun (WGS) entry which is preliminary data.</text>
</comment>
<organism evidence="22 23">
    <name type="scientific">Sphingomonas prati</name>
    <dbReference type="NCBI Taxonomy" id="1843237"/>
    <lineage>
        <taxon>Bacteria</taxon>
        <taxon>Pseudomonadati</taxon>
        <taxon>Pseudomonadota</taxon>
        <taxon>Alphaproteobacteria</taxon>
        <taxon>Sphingomonadales</taxon>
        <taxon>Sphingomonadaceae</taxon>
        <taxon>Sphingomonas</taxon>
    </lineage>
</organism>
<evidence type="ECO:0000256" key="12">
    <source>
        <dbReference type="ARBA" id="ARBA00023136"/>
    </source>
</evidence>
<dbReference type="InterPro" id="IPR002429">
    <property type="entry name" value="CcO_II-like_C"/>
</dbReference>
<dbReference type="NCBIfam" id="TIGR02866">
    <property type="entry name" value="CoxB"/>
    <property type="match status" value="1"/>
</dbReference>
<comment type="catalytic activity">
    <reaction evidence="14 16">
        <text>4 Fe(II)-[cytochrome c] + O2 + 8 H(+)(in) = 4 Fe(III)-[cytochrome c] + 2 H2O + 4 H(+)(out)</text>
        <dbReference type="Rhea" id="RHEA:11436"/>
        <dbReference type="Rhea" id="RHEA-COMP:10350"/>
        <dbReference type="Rhea" id="RHEA-COMP:14399"/>
        <dbReference type="ChEBI" id="CHEBI:15377"/>
        <dbReference type="ChEBI" id="CHEBI:15378"/>
        <dbReference type="ChEBI" id="CHEBI:15379"/>
        <dbReference type="ChEBI" id="CHEBI:29033"/>
        <dbReference type="ChEBI" id="CHEBI:29034"/>
        <dbReference type="EC" id="7.1.1.9"/>
    </reaction>
</comment>
<dbReference type="InterPro" id="IPR011759">
    <property type="entry name" value="Cyt_c_oxidase_su2_TM_dom"/>
</dbReference>
<evidence type="ECO:0000313" key="22">
    <source>
        <dbReference type="EMBL" id="MBB5728125.1"/>
    </source>
</evidence>
<dbReference type="PROSITE" id="PS50857">
    <property type="entry name" value="COX2_CUA"/>
    <property type="match status" value="1"/>
</dbReference>
<evidence type="ECO:0000256" key="8">
    <source>
        <dbReference type="ARBA" id="ARBA00022967"/>
    </source>
</evidence>
<dbReference type="Gene3D" id="2.60.40.420">
    <property type="entry name" value="Cupredoxins - blue copper proteins"/>
    <property type="match status" value="1"/>
</dbReference>
<feature type="signal peptide" evidence="19">
    <location>
        <begin position="1"/>
        <end position="22"/>
    </location>
</feature>
<dbReference type="InterPro" id="IPR001505">
    <property type="entry name" value="Copper_CuA"/>
</dbReference>
<dbReference type="GO" id="GO:0005886">
    <property type="term" value="C:plasma membrane"/>
    <property type="evidence" value="ECO:0007669"/>
    <property type="project" value="UniProtKB-SubCell"/>
</dbReference>
<keyword evidence="4 15" id="KW-0813">Transport</keyword>
<dbReference type="Pfam" id="PF02790">
    <property type="entry name" value="COX2_TM"/>
    <property type="match status" value="1"/>
</dbReference>
<dbReference type="InterPro" id="IPR045187">
    <property type="entry name" value="CcO_II"/>
</dbReference>
<dbReference type="PANTHER" id="PTHR22888">
    <property type="entry name" value="CYTOCHROME C OXIDASE, SUBUNIT II"/>
    <property type="match status" value="1"/>
</dbReference>
<evidence type="ECO:0000256" key="19">
    <source>
        <dbReference type="SAM" id="SignalP"/>
    </source>
</evidence>
<evidence type="ECO:0000259" key="21">
    <source>
        <dbReference type="PROSITE" id="PS50999"/>
    </source>
</evidence>
<feature type="transmembrane region" description="Helical" evidence="18">
    <location>
        <begin position="177"/>
        <end position="199"/>
    </location>
</feature>
<evidence type="ECO:0000256" key="10">
    <source>
        <dbReference type="ARBA" id="ARBA00022989"/>
    </source>
</evidence>
<evidence type="ECO:0000256" key="18">
    <source>
        <dbReference type="SAM" id="Phobius"/>
    </source>
</evidence>
<feature type="chain" id="PRO_5031546245" description="Cytochrome c oxidase subunit 2" evidence="19">
    <location>
        <begin position="23"/>
        <end position="418"/>
    </location>
</feature>
<dbReference type="SUPFAM" id="SSF81464">
    <property type="entry name" value="Cytochrome c oxidase subunit II-like, transmembrane region"/>
    <property type="match status" value="1"/>
</dbReference>
<feature type="compositionally biased region" description="Polar residues" evidence="17">
    <location>
        <begin position="398"/>
        <end position="418"/>
    </location>
</feature>
<dbReference type="PROSITE" id="PS50999">
    <property type="entry name" value="COX2_TM"/>
    <property type="match status" value="1"/>
</dbReference>
<keyword evidence="12 18" id="KW-0472">Membrane</keyword>
<gene>
    <name evidence="22" type="ORF">FHS99_000581</name>
</gene>